<feature type="chain" id="PRO_5041978494" evidence="1">
    <location>
        <begin position="19"/>
        <end position="97"/>
    </location>
</feature>
<name>A0AAD7IFR3_9AGAR</name>
<gene>
    <name evidence="2" type="ORF">B0H16DRAFT_1026016</name>
</gene>
<keyword evidence="1" id="KW-0732">Signal</keyword>
<feature type="signal peptide" evidence="1">
    <location>
        <begin position="1"/>
        <end position="18"/>
    </location>
</feature>
<reference evidence="2" key="1">
    <citation type="submission" date="2023-03" db="EMBL/GenBank/DDBJ databases">
        <title>Massive genome expansion in bonnet fungi (Mycena s.s.) driven by repeated elements and novel gene families across ecological guilds.</title>
        <authorList>
            <consortium name="Lawrence Berkeley National Laboratory"/>
            <person name="Harder C.B."/>
            <person name="Miyauchi S."/>
            <person name="Viragh M."/>
            <person name="Kuo A."/>
            <person name="Thoen E."/>
            <person name="Andreopoulos B."/>
            <person name="Lu D."/>
            <person name="Skrede I."/>
            <person name="Drula E."/>
            <person name="Henrissat B."/>
            <person name="Morin E."/>
            <person name="Kohler A."/>
            <person name="Barry K."/>
            <person name="LaButti K."/>
            <person name="Morin E."/>
            <person name="Salamov A."/>
            <person name="Lipzen A."/>
            <person name="Mereny Z."/>
            <person name="Hegedus B."/>
            <person name="Baldrian P."/>
            <person name="Stursova M."/>
            <person name="Weitz H."/>
            <person name="Taylor A."/>
            <person name="Grigoriev I.V."/>
            <person name="Nagy L.G."/>
            <person name="Martin F."/>
            <person name="Kauserud H."/>
        </authorList>
    </citation>
    <scope>NUCLEOTIDE SEQUENCE</scope>
    <source>
        <strain evidence="2">CBHHK182m</strain>
    </source>
</reference>
<proteinExistence type="predicted"/>
<dbReference type="EMBL" id="JARKIB010000096">
    <property type="protein sequence ID" value="KAJ7742042.1"/>
    <property type="molecule type" value="Genomic_DNA"/>
</dbReference>
<sequence>MTLGCVFSLDVFFGLITSEQSRVSADSYPYVVLITLVIHFAPNLSQYNERRLDLTSIHVFRGLASIVHLVQPALGLCYATIDPYPIYGFSSTSTFFA</sequence>
<protein>
    <submittedName>
        <fullName evidence="2">Uncharacterized protein</fullName>
    </submittedName>
</protein>
<comment type="caution">
    <text evidence="2">The sequence shown here is derived from an EMBL/GenBank/DDBJ whole genome shotgun (WGS) entry which is preliminary data.</text>
</comment>
<organism evidence="2 3">
    <name type="scientific">Mycena metata</name>
    <dbReference type="NCBI Taxonomy" id="1033252"/>
    <lineage>
        <taxon>Eukaryota</taxon>
        <taxon>Fungi</taxon>
        <taxon>Dikarya</taxon>
        <taxon>Basidiomycota</taxon>
        <taxon>Agaricomycotina</taxon>
        <taxon>Agaricomycetes</taxon>
        <taxon>Agaricomycetidae</taxon>
        <taxon>Agaricales</taxon>
        <taxon>Marasmiineae</taxon>
        <taxon>Mycenaceae</taxon>
        <taxon>Mycena</taxon>
    </lineage>
</organism>
<evidence type="ECO:0000256" key="1">
    <source>
        <dbReference type="SAM" id="SignalP"/>
    </source>
</evidence>
<dbReference type="AlphaFoldDB" id="A0AAD7IFR3"/>
<keyword evidence="3" id="KW-1185">Reference proteome</keyword>
<accession>A0AAD7IFR3</accession>
<evidence type="ECO:0000313" key="3">
    <source>
        <dbReference type="Proteomes" id="UP001215598"/>
    </source>
</evidence>
<dbReference type="Proteomes" id="UP001215598">
    <property type="component" value="Unassembled WGS sequence"/>
</dbReference>
<evidence type="ECO:0000313" key="2">
    <source>
        <dbReference type="EMBL" id="KAJ7742042.1"/>
    </source>
</evidence>